<dbReference type="InterPro" id="IPR014710">
    <property type="entry name" value="RmlC-like_jellyroll"/>
</dbReference>
<gene>
    <name evidence="11" type="ORF">M569_15951</name>
</gene>
<dbReference type="AlphaFoldDB" id="S8C3E6"/>
<evidence type="ECO:0000313" key="11">
    <source>
        <dbReference type="EMBL" id="EPS58861.1"/>
    </source>
</evidence>
<keyword evidence="7" id="KW-0325">Glycoprotein</keyword>
<protein>
    <submittedName>
        <fullName evidence="11">Auxin binding protein 1</fullName>
    </submittedName>
</protein>
<dbReference type="InterPro" id="IPR011051">
    <property type="entry name" value="RmlC_Cupin_sf"/>
</dbReference>
<dbReference type="GO" id="GO:0005788">
    <property type="term" value="C:endoplasmic reticulum lumen"/>
    <property type="evidence" value="ECO:0007669"/>
    <property type="project" value="UniProtKB-SubCell"/>
</dbReference>
<dbReference type="GO" id="GO:0051781">
    <property type="term" value="P:positive regulation of cell division"/>
    <property type="evidence" value="ECO:0007669"/>
    <property type="project" value="TreeGrafter"/>
</dbReference>
<dbReference type="CDD" id="cd02220">
    <property type="entry name" value="cupin_ABP1"/>
    <property type="match status" value="1"/>
</dbReference>
<dbReference type="Gene3D" id="2.60.120.10">
    <property type="entry name" value="Jelly Rolls"/>
    <property type="match status" value="1"/>
</dbReference>
<organism evidence="11 12">
    <name type="scientific">Genlisea aurea</name>
    <dbReference type="NCBI Taxonomy" id="192259"/>
    <lineage>
        <taxon>Eukaryota</taxon>
        <taxon>Viridiplantae</taxon>
        <taxon>Streptophyta</taxon>
        <taxon>Embryophyta</taxon>
        <taxon>Tracheophyta</taxon>
        <taxon>Spermatophyta</taxon>
        <taxon>Magnoliopsida</taxon>
        <taxon>eudicotyledons</taxon>
        <taxon>Gunneridae</taxon>
        <taxon>Pentapetalae</taxon>
        <taxon>asterids</taxon>
        <taxon>lamiids</taxon>
        <taxon>Lamiales</taxon>
        <taxon>Lentibulariaceae</taxon>
        <taxon>Genlisea</taxon>
    </lineage>
</organism>
<comment type="subcellular location">
    <subcellularLocation>
        <location evidence="1">Endoplasmic reticulum lumen</location>
    </subcellularLocation>
</comment>
<evidence type="ECO:0000256" key="9">
    <source>
        <dbReference type="PIRSR" id="PIRSR600526-1"/>
    </source>
</evidence>
<feature type="binding site" evidence="10">
    <location>
        <position position="53"/>
    </location>
    <ligand>
        <name>Zn(2+)</name>
        <dbReference type="ChEBI" id="CHEBI:29105"/>
    </ligand>
</feature>
<evidence type="ECO:0000256" key="1">
    <source>
        <dbReference type="ARBA" id="ARBA00004319"/>
    </source>
</evidence>
<dbReference type="EMBL" id="AUSU01008842">
    <property type="protein sequence ID" value="EPS58861.1"/>
    <property type="molecule type" value="Genomic_DNA"/>
</dbReference>
<feature type="glycosylation site" description="N-linked (GlcNAc...) asparagine" evidence="9">
    <location>
        <position position="90"/>
    </location>
</feature>
<dbReference type="InterPro" id="IPR000526">
    <property type="entry name" value="Auxin-bd"/>
</dbReference>
<accession>S8C3E6</accession>
<dbReference type="Pfam" id="PF02041">
    <property type="entry name" value="Auxin_BP"/>
    <property type="match status" value="1"/>
</dbReference>
<dbReference type="SUPFAM" id="SSF51182">
    <property type="entry name" value="RmlC-like cupins"/>
    <property type="match status" value="1"/>
</dbReference>
<evidence type="ECO:0000256" key="7">
    <source>
        <dbReference type="ARBA" id="ARBA00023180"/>
    </source>
</evidence>
<dbReference type="GO" id="GO:0009826">
    <property type="term" value="P:unidimensional cell growth"/>
    <property type="evidence" value="ECO:0007669"/>
    <property type="project" value="TreeGrafter"/>
</dbReference>
<dbReference type="PANTHER" id="PTHR37236">
    <property type="entry name" value="AUXIN-BINDING PROTEIN 1"/>
    <property type="match status" value="1"/>
</dbReference>
<feature type="binding site" evidence="10">
    <location>
        <position position="57"/>
    </location>
    <ligand>
        <name>Zn(2+)</name>
        <dbReference type="ChEBI" id="CHEBI:29105"/>
    </ligand>
</feature>
<evidence type="ECO:0000256" key="10">
    <source>
        <dbReference type="PIRSR" id="PIRSR600526-2"/>
    </source>
</evidence>
<name>S8C3E6_9LAMI</name>
<dbReference type="GO" id="GO:0000911">
    <property type="term" value="P:cytokinesis by cell plate formation"/>
    <property type="evidence" value="ECO:0007669"/>
    <property type="project" value="TreeGrafter"/>
</dbReference>
<sequence length="160" mass="17911">GAPVVRNISEIDGYGSPGFSHITLAGSLRDGFKEVEVWLQTFAPGASTPIHRHSCEEVLVVLKGSGTLYIASDSHTNHPGKPEELSIFANSTFHVPVNDVHLLVNTHEEDDLHILVVISRPPLKVFVYDDWDMRHTAAKLVFPIYWDEKIYQTQVPKDEL</sequence>
<comment type="caution">
    <text evidence="11">The sequence shown here is derived from an EMBL/GenBank/DDBJ whole genome shotgun (WGS) entry which is preliminary data.</text>
</comment>
<keyword evidence="6" id="KW-0675">Receptor</keyword>
<dbReference type="PANTHER" id="PTHR37236:SF1">
    <property type="entry name" value="AUXIN-BINDING PROTEIN 1"/>
    <property type="match status" value="1"/>
</dbReference>
<keyword evidence="4" id="KW-0256">Endoplasmic reticulum</keyword>
<evidence type="ECO:0000256" key="2">
    <source>
        <dbReference type="ARBA" id="ARBA00022723"/>
    </source>
</evidence>
<keyword evidence="8" id="KW-0927">Auxin signaling pathway</keyword>
<evidence type="ECO:0000256" key="4">
    <source>
        <dbReference type="ARBA" id="ARBA00022824"/>
    </source>
</evidence>
<evidence type="ECO:0000256" key="6">
    <source>
        <dbReference type="ARBA" id="ARBA00023170"/>
    </source>
</evidence>
<dbReference type="GO" id="GO:0010011">
    <property type="term" value="F:auxin binding"/>
    <property type="evidence" value="ECO:0007669"/>
    <property type="project" value="InterPro"/>
</dbReference>
<dbReference type="GO" id="GO:0009734">
    <property type="term" value="P:auxin-activated signaling pathway"/>
    <property type="evidence" value="ECO:0007669"/>
    <property type="project" value="UniProtKB-KW"/>
</dbReference>
<feature type="binding site" evidence="10">
    <location>
        <position position="51"/>
    </location>
    <ligand>
        <name>Zn(2+)</name>
        <dbReference type="ChEBI" id="CHEBI:29105"/>
    </ligand>
</feature>
<keyword evidence="3" id="KW-0732">Signal</keyword>
<reference evidence="11 12" key="1">
    <citation type="journal article" date="2013" name="BMC Genomics">
        <title>The miniature genome of a carnivorous plant Genlisea aurea contains a low number of genes and short non-coding sequences.</title>
        <authorList>
            <person name="Leushkin E.V."/>
            <person name="Sutormin R.A."/>
            <person name="Nabieva E.R."/>
            <person name="Penin A.A."/>
            <person name="Kondrashov A.S."/>
            <person name="Logacheva M.D."/>
        </authorList>
    </citation>
    <scope>NUCLEOTIDE SEQUENCE [LARGE SCALE GENOMIC DNA]</scope>
</reference>
<evidence type="ECO:0000313" key="12">
    <source>
        <dbReference type="Proteomes" id="UP000015453"/>
    </source>
</evidence>
<keyword evidence="5 10" id="KW-0862">Zinc</keyword>
<dbReference type="OrthoDB" id="2013851at2759"/>
<evidence type="ECO:0000256" key="8">
    <source>
        <dbReference type="ARBA" id="ARBA00023294"/>
    </source>
</evidence>
<dbReference type="GO" id="GO:0046872">
    <property type="term" value="F:metal ion binding"/>
    <property type="evidence" value="ECO:0007669"/>
    <property type="project" value="UniProtKB-KW"/>
</dbReference>
<feature type="non-terminal residue" evidence="11">
    <location>
        <position position="1"/>
    </location>
</feature>
<dbReference type="GO" id="GO:0045793">
    <property type="term" value="P:positive regulation of cell size"/>
    <property type="evidence" value="ECO:0007669"/>
    <property type="project" value="TreeGrafter"/>
</dbReference>
<dbReference type="PRINTS" id="PR00655">
    <property type="entry name" value="AUXINBINDNGP"/>
</dbReference>
<dbReference type="Proteomes" id="UP000015453">
    <property type="component" value="Unassembled WGS sequence"/>
</dbReference>
<dbReference type="GO" id="GO:0032877">
    <property type="term" value="P:positive regulation of DNA endoreduplication"/>
    <property type="evidence" value="ECO:0007669"/>
    <property type="project" value="TreeGrafter"/>
</dbReference>
<evidence type="ECO:0000256" key="3">
    <source>
        <dbReference type="ARBA" id="ARBA00022729"/>
    </source>
</evidence>
<keyword evidence="12" id="KW-1185">Reference proteome</keyword>
<feature type="binding site" evidence="10">
    <location>
        <position position="101"/>
    </location>
    <ligand>
        <name>Zn(2+)</name>
        <dbReference type="ChEBI" id="CHEBI:29105"/>
    </ligand>
</feature>
<keyword evidence="2 10" id="KW-0479">Metal-binding</keyword>
<evidence type="ECO:0000256" key="5">
    <source>
        <dbReference type="ARBA" id="ARBA00022833"/>
    </source>
</evidence>
<proteinExistence type="predicted"/>